<gene>
    <name evidence="4" type="ORF">CBF30_02540</name>
</gene>
<dbReference type="AlphaFoldDB" id="A0A430AJ69"/>
<dbReference type="Proteomes" id="UP000288669">
    <property type="component" value="Unassembled WGS sequence"/>
</dbReference>
<dbReference type="NCBIfam" id="NF038025">
    <property type="entry name" value="dapto_LiaX"/>
    <property type="match status" value="1"/>
</dbReference>
<evidence type="ECO:0000259" key="3">
    <source>
        <dbReference type="Pfam" id="PF22746"/>
    </source>
</evidence>
<dbReference type="EMBL" id="NGJZ01000001">
    <property type="protein sequence ID" value="RSU08141.1"/>
    <property type="molecule type" value="Genomic_DNA"/>
</dbReference>
<evidence type="ECO:0000313" key="5">
    <source>
        <dbReference type="Proteomes" id="UP000288669"/>
    </source>
</evidence>
<name>A0A430AJ69_9ENTE</name>
<dbReference type="RefSeq" id="WP_126822453.1">
    <property type="nucleotide sequence ID" value="NZ_JBHLWU010000001.1"/>
</dbReference>
<accession>A0A430AJ69</accession>
<reference evidence="4 5" key="1">
    <citation type="submission" date="2017-05" db="EMBL/GenBank/DDBJ databases">
        <title>Vagococcus spp. assemblies.</title>
        <authorList>
            <person name="Gulvik C.A."/>
        </authorList>
    </citation>
    <scope>NUCLEOTIDE SEQUENCE [LARGE SCALE GENOMIC DNA]</scope>
    <source>
        <strain evidence="4 5">DSM 24756</strain>
    </source>
</reference>
<dbReference type="OrthoDB" id="2240743at2"/>
<evidence type="ECO:0000259" key="2">
    <source>
        <dbReference type="Pfam" id="PF13349"/>
    </source>
</evidence>
<feature type="domain" description="YvlB/LiaX N-terminal" evidence="3">
    <location>
        <begin position="2"/>
        <end position="31"/>
    </location>
</feature>
<dbReference type="Pfam" id="PF22746">
    <property type="entry name" value="SHOCT-like_DUF2089-C"/>
    <property type="match status" value="1"/>
</dbReference>
<keyword evidence="5" id="KW-1185">Reference proteome</keyword>
<proteinExistence type="predicted"/>
<evidence type="ECO:0000256" key="1">
    <source>
        <dbReference type="SAM" id="MobiDB-lite"/>
    </source>
</evidence>
<dbReference type="InterPro" id="IPR025164">
    <property type="entry name" value="Toastrack_DUF4097"/>
</dbReference>
<dbReference type="Pfam" id="PF13349">
    <property type="entry name" value="DUF4097"/>
    <property type="match status" value="1"/>
</dbReference>
<sequence length="520" mass="59321">MEERQRILELVKKGILSTEEALVLLENSATDKNKKQLQKAEEIVSEKQQIEDKKQTTFSEDFSEIEERQRKQDEERLEKILEDLANSANHLSAELDEINAKIEEGAQKIKDQKEQLSIYDTMESLETLDAESQLKQKQLISEIQKQEKEQNEFMSEKKRLEQELQELKKKEKEEKKAQGASWSDRFDIPDDWKENASDTMNQFGGKIEEASLQLGKMFKQTFKNVAEKVSDNVDWKDVNLKVPGMHSTKFDHSFVYEDAKASIIDVKIANGKIDFRSSEDETIKMDVAIKLYGKMDEATPLEAFLARSVVEVDDEKILFHVPNKRVVANVVFYLPNRIYDHVAIKTLNGDSIFQNIQAKDIYVKSTNGNLRFEHTDATMIEVDSVNGNVVVTDGSIIDFLGETVNGNYHLKSDIQNLKLSLVNGTTKITPVTTENTFKNIQVQTTNGTIKLAVPRAASLEGVAKASIGSVKSRLEEVETIREKNEKFSKLLEFRRIMDTQPTHIQLNTTTGSIYLKDTEE</sequence>
<feature type="region of interest" description="Disordered" evidence="1">
    <location>
        <begin position="44"/>
        <end position="73"/>
    </location>
</feature>
<dbReference type="InterPro" id="IPR058219">
    <property type="entry name" value="LiaX"/>
</dbReference>
<comment type="caution">
    <text evidence="4">The sequence shown here is derived from an EMBL/GenBank/DDBJ whole genome shotgun (WGS) entry which is preliminary data.</text>
</comment>
<organism evidence="4 5">
    <name type="scientific">Vagococcus entomophilus</name>
    <dbReference type="NCBI Taxonomy" id="1160095"/>
    <lineage>
        <taxon>Bacteria</taxon>
        <taxon>Bacillati</taxon>
        <taxon>Bacillota</taxon>
        <taxon>Bacilli</taxon>
        <taxon>Lactobacillales</taxon>
        <taxon>Enterococcaceae</taxon>
        <taxon>Vagococcus</taxon>
    </lineage>
</organism>
<evidence type="ECO:0000313" key="4">
    <source>
        <dbReference type="EMBL" id="RSU08141.1"/>
    </source>
</evidence>
<dbReference type="InterPro" id="IPR053959">
    <property type="entry name" value="YvlB/LiaX_N"/>
</dbReference>
<feature type="domain" description="DUF4097" evidence="2">
    <location>
        <begin position="328"/>
        <end position="481"/>
    </location>
</feature>
<feature type="region of interest" description="Disordered" evidence="1">
    <location>
        <begin position="170"/>
        <end position="190"/>
    </location>
</feature>
<protein>
    <submittedName>
        <fullName evidence="4">Uncharacterized protein</fullName>
    </submittedName>
</protein>
<feature type="compositionally biased region" description="Basic and acidic residues" evidence="1">
    <location>
        <begin position="44"/>
        <end position="55"/>
    </location>
</feature>